<feature type="binding site" evidence="2">
    <location>
        <position position="229"/>
    </location>
    <ligand>
        <name>FAD</name>
        <dbReference type="ChEBI" id="CHEBI:57692"/>
    </ligand>
</feature>
<dbReference type="SUPFAM" id="SSF52402">
    <property type="entry name" value="Adenine nucleotide alpha hydrolases-like"/>
    <property type="match status" value="1"/>
</dbReference>
<dbReference type="PIRSF" id="PIRSF000089">
    <property type="entry name" value="Electra_flavoP_a"/>
    <property type="match status" value="1"/>
</dbReference>
<feature type="binding site" evidence="2">
    <location>
        <begin position="254"/>
        <end position="255"/>
    </location>
    <ligand>
        <name>FAD</name>
        <dbReference type="ChEBI" id="CHEBI:57692"/>
    </ligand>
</feature>
<dbReference type="GO" id="GO:0033539">
    <property type="term" value="P:fatty acid beta-oxidation using acyl-CoA dehydrogenase"/>
    <property type="evidence" value="ECO:0007669"/>
    <property type="project" value="TreeGrafter"/>
</dbReference>
<evidence type="ECO:0000313" key="5">
    <source>
        <dbReference type="Proteomes" id="UP000050482"/>
    </source>
</evidence>
<accession>A0A0P9F2Y6</accession>
<proteinExistence type="inferred from homology"/>
<dbReference type="InterPro" id="IPR014730">
    <property type="entry name" value="ETF_a/b_N"/>
</dbReference>
<evidence type="ECO:0000259" key="3">
    <source>
        <dbReference type="SMART" id="SM00893"/>
    </source>
</evidence>
<dbReference type="Proteomes" id="UP000050482">
    <property type="component" value="Unassembled WGS sequence"/>
</dbReference>
<dbReference type="SUPFAM" id="SSF52467">
    <property type="entry name" value="DHS-like NAD/FAD-binding domain"/>
    <property type="match status" value="1"/>
</dbReference>
<dbReference type="CDD" id="cd01715">
    <property type="entry name" value="ETF_alpha"/>
    <property type="match status" value="1"/>
</dbReference>
<dbReference type="InterPro" id="IPR033947">
    <property type="entry name" value="ETF_alpha_N"/>
</dbReference>
<feature type="binding site" evidence="2">
    <location>
        <begin position="268"/>
        <end position="272"/>
    </location>
    <ligand>
        <name>FAD</name>
        <dbReference type="ChEBI" id="CHEBI:57692"/>
    </ligand>
</feature>
<dbReference type="EMBL" id="LJCO01000005">
    <property type="protein sequence ID" value="KPV45786.1"/>
    <property type="molecule type" value="Genomic_DNA"/>
</dbReference>
<dbReference type="Pfam" id="PF00766">
    <property type="entry name" value="ETF_alpha"/>
    <property type="match status" value="1"/>
</dbReference>
<dbReference type="AlphaFoldDB" id="A0A0P9F2Y6"/>
<keyword evidence="2" id="KW-0274">FAD</keyword>
<keyword evidence="5" id="KW-1185">Reference proteome</keyword>
<dbReference type="GO" id="GO:0050660">
    <property type="term" value="F:flavin adenine dinucleotide binding"/>
    <property type="evidence" value="ECO:0007669"/>
    <property type="project" value="InterPro"/>
</dbReference>
<dbReference type="InterPro" id="IPR014731">
    <property type="entry name" value="ETF_asu_C"/>
</dbReference>
<dbReference type="Pfam" id="PF01012">
    <property type="entry name" value="ETF"/>
    <property type="match status" value="1"/>
</dbReference>
<name>A0A0P9F2Y6_9BACL</name>
<organism evidence="4 5">
    <name type="scientific">Alicyclobacillus ferrooxydans</name>
    <dbReference type="NCBI Taxonomy" id="471514"/>
    <lineage>
        <taxon>Bacteria</taxon>
        <taxon>Bacillati</taxon>
        <taxon>Bacillota</taxon>
        <taxon>Bacilli</taxon>
        <taxon>Bacillales</taxon>
        <taxon>Alicyclobacillaceae</taxon>
        <taxon>Alicyclobacillus</taxon>
    </lineage>
</organism>
<dbReference type="Gene3D" id="3.40.50.1220">
    <property type="entry name" value="TPP-binding domain"/>
    <property type="match status" value="1"/>
</dbReference>
<comment type="cofactor">
    <cofactor evidence="2">
        <name>FAD</name>
        <dbReference type="ChEBI" id="CHEBI:57692"/>
    </cofactor>
    <text evidence="2">Binds 1 FAD per dimer.</text>
</comment>
<dbReference type="InterPro" id="IPR029035">
    <property type="entry name" value="DHS-like_NAD/FAD-binding_dom"/>
</dbReference>
<evidence type="ECO:0000256" key="2">
    <source>
        <dbReference type="PIRSR" id="PIRSR000089-1"/>
    </source>
</evidence>
<keyword evidence="2" id="KW-0285">Flavoprotein</keyword>
<dbReference type="STRING" id="471514.AN477_00125"/>
<dbReference type="PANTHER" id="PTHR43153">
    <property type="entry name" value="ELECTRON TRANSFER FLAVOPROTEIN ALPHA"/>
    <property type="match status" value="1"/>
</dbReference>
<evidence type="ECO:0000313" key="4">
    <source>
        <dbReference type="EMBL" id="KPV45786.1"/>
    </source>
</evidence>
<dbReference type="Gene3D" id="3.40.50.620">
    <property type="entry name" value="HUPs"/>
    <property type="match status" value="1"/>
</dbReference>
<protein>
    <submittedName>
        <fullName evidence="4">Electron transfer flavoprotein subunit alpha</fullName>
    </submittedName>
</protein>
<feature type="binding site" evidence="2">
    <location>
        <position position="306"/>
    </location>
    <ligand>
        <name>FAD</name>
        <dbReference type="ChEBI" id="CHEBI:57692"/>
    </ligand>
</feature>
<dbReference type="InterPro" id="IPR014729">
    <property type="entry name" value="Rossmann-like_a/b/a_fold"/>
</dbReference>
<sequence length="349" mass="38124">MIGLQPEGDIDWSSYRGVMVFVEQRNGQAKPVSWQLIGEATRLAAKLNVKVMALVIGWQVSELAEESIYHGADEVYVCDSKELEHYRTRPYSRVCLHVIRKYKPEIVLMGATNTGRDLAGAIATHLPTGLTADSTQLDVDEERLLLASRPAFSEKMLATILCKQFKPQMATARAGVFEQLPRDTTRTGEVIQVPPQMDPGEIATEMIEFLETKGSVNLAEAEVIVAGGRGLGGPAAFEMLKELADELGGVVGASRAVVDLGWIGHDHQVGQTGVTVRPKLYFAIGISGAVQHVVGMQNSSYIVAINKDANAPIFKIANYAIVGDLFQIIPAIIQAVRTRKLERLQLLKY</sequence>
<reference evidence="4 5" key="1">
    <citation type="submission" date="2015-09" db="EMBL/GenBank/DDBJ databases">
        <title>Draft genome sequence of Alicyclobacillus ferrooxydans DSM 22381.</title>
        <authorList>
            <person name="Hemp J."/>
        </authorList>
    </citation>
    <scope>NUCLEOTIDE SEQUENCE [LARGE SCALE GENOMIC DNA]</scope>
    <source>
        <strain evidence="4 5">TC-34</strain>
    </source>
</reference>
<evidence type="ECO:0000256" key="1">
    <source>
        <dbReference type="ARBA" id="ARBA00005817"/>
    </source>
</evidence>
<dbReference type="InterPro" id="IPR001308">
    <property type="entry name" value="ETF_a/FixB"/>
</dbReference>
<feature type="binding site" evidence="2">
    <location>
        <begin position="285"/>
        <end position="292"/>
    </location>
    <ligand>
        <name>FAD</name>
        <dbReference type="ChEBI" id="CHEBI:57692"/>
    </ligand>
</feature>
<feature type="domain" description="Electron transfer flavoprotein alpha/beta-subunit N-terminal" evidence="3">
    <location>
        <begin position="18"/>
        <end position="206"/>
    </location>
</feature>
<gene>
    <name evidence="4" type="ORF">AN477_00125</name>
</gene>
<dbReference type="PATRIC" id="fig|471514.4.peg.4445"/>
<dbReference type="GO" id="GO:0009055">
    <property type="term" value="F:electron transfer activity"/>
    <property type="evidence" value="ECO:0007669"/>
    <property type="project" value="InterPro"/>
</dbReference>
<comment type="caution">
    <text evidence="4">The sequence shown here is derived from an EMBL/GenBank/DDBJ whole genome shotgun (WGS) entry which is preliminary data.</text>
</comment>
<dbReference type="PANTHER" id="PTHR43153:SF1">
    <property type="entry name" value="ELECTRON TRANSFER FLAVOPROTEIN SUBUNIT ALPHA, MITOCHONDRIAL"/>
    <property type="match status" value="1"/>
</dbReference>
<dbReference type="SMART" id="SM00893">
    <property type="entry name" value="ETF"/>
    <property type="match status" value="1"/>
</dbReference>
<comment type="similarity">
    <text evidence="1">Belongs to the ETF alpha-subunit/FixB family.</text>
</comment>